<dbReference type="InterPro" id="IPR052345">
    <property type="entry name" value="Rad_response_metalloprotease"/>
</dbReference>
<organism evidence="2 3">
    <name type="scientific">Listeria monocytogenes</name>
    <dbReference type="NCBI Taxonomy" id="1639"/>
    <lineage>
        <taxon>Bacteria</taxon>
        <taxon>Bacillati</taxon>
        <taxon>Bacillota</taxon>
        <taxon>Bacilli</taxon>
        <taxon>Bacillales</taxon>
        <taxon>Listeriaceae</taxon>
        <taxon>Listeria</taxon>
    </lineage>
</organism>
<dbReference type="EMBL" id="QUQA01000010">
    <property type="protein sequence ID" value="RKC01058.1"/>
    <property type="molecule type" value="Genomic_DNA"/>
</dbReference>
<protein>
    <recommendedName>
        <fullName evidence="1">HTH cro/C1-type domain-containing protein</fullName>
    </recommendedName>
</protein>
<dbReference type="PANTHER" id="PTHR43236:SF2">
    <property type="entry name" value="BLL0069 PROTEIN"/>
    <property type="match status" value="1"/>
</dbReference>
<comment type="caution">
    <text evidence="2">The sequence shown here is derived from an EMBL/GenBank/DDBJ whole genome shotgun (WGS) entry which is preliminary data.</text>
</comment>
<dbReference type="AlphaFoldDB" id="A0AB37NPT8"/>
<dbReference type="Pfam" id="PF06114">
    <property type="entry name" value="Peptidase_M78"/>
    <property type="match status" value="1"/>
</dbReference>
<evidence type="ECO:0000313" key="2">
    <source>
        <dbReference type="EMBL" id="RKC01058.1"/>
    </source>
</evidence>
<evidence type="ECO:0000313" key="3">
    <source>
        <dbReference type="Proteomes" id="UP000280270"/>
    </source>
</evidence>
<sequence length="371" mass="43197">MVVRIEIDASVLSYYIHKSKVSLEQLQGKISDINLYLNGEKMPTFNQISNIAKTLNIPTGLLLIEKKLDTDQHRLSFRTLNSRNMEGMSFELRDTISEMQLKQDFLREEVEHELDFIGKYSIKDDYIEVVNGIRSYLDIPVFFQKKIAQKYIMTYLREKINQLGVFIFFNGKVKDNTHRNLDLNEFRGFVLSDKKAPLIFINQKDTKNGQLFTLVHELVHLFIGEEEIFNIAETKTGSRDKVETFVNKVTAELLVPMQEFVKHDLFDTEVLSKTFKVSEYVIVRRLLDMNKITKIEYDNQINELEAKYEMIKNIDTKSGGDYNNNLKFRIDNSFFNYIQNAISQNKITYTEAFNIIGVGYKGYKTLSGGGR</sequence>
<name>A0AB37NPT8_LISMN</name>
<dbReference type="InterPro" id="IPR001387">
    <property type="entry name" value="Cro/C1-type_HTH"/>
</dbReference>
<feature type="domain" description="HTH cro/C1-type" evidence="1">
    <location>
        <begin position="33"/>
        <end position="62"/>
    </location>
</feature>
<dbReference type="InterPro" id="IPR010359">
    <property type="entry name" value="IrrE_HExxH"/>
</dbReference>
<evidence type="ECO:0000259" key="1">
    <source>
        <dbReference type="PROSITE" id="PS50943"/>
    </source>
</evidence>
<dbReference type="RefSeq" id="WP_120139830.1">
    <property type="nucleotide sequence ID" value="NZ_QUQA01000010.1"/>
</dbReference>
<dbReference type="Gene3D" id="1.10.10.2910">
    <property type="match status" value="1"/>
</dbReference>
<reference evidence="2 3" key="1">
    <citation type="journal article" date="2018" name="BMC Genomics">
        <title>Genes significantly associated with lineage II food isolates of Listeria monocytogenes.</title>
        <authorList>
            <person name="Pirone-Davies C."/>
            <person name="Chen Y."/>
            <person name="Pightling A."/>
            <person name="Ryan G."/>
            <person name="Wang Y."/>
            <person name="Yao K."/>
            <person name="Hoffmann M."/>
            <person name="Allard M.W."/>
        </authorList>
    </citation>
    <scope>NUCLEOTIDE SEQUENCE [LARGE SCALE GENOMIC DNA]</scope>
    <source>
        <strain evidence="2 3">CFSAN028761</strain>
    </source>
</reference>
<dbReference type="Proteomes" id="UP000280270">
    <property type="component" value="Unassembled WGS sequence"/>
</dbReference>
<gene>
    <name evidence="2" type="ORF">AE233_01314</name>
</gene>
<dbReference type="PROSITE" id="PS50943">
    <property type="entry name" value="HTH_CROC1"/>
    <property type="match status" value="1"/>
</dbReference>
<accession>A0AB37NPT8</accession>
<dbReference type="PANTHER" id="PTHR43236">
    <property type="entry name" value="ANTITOXIN HIGA1"/>
    <property type="match status" value="1"/>
</dbReference>
<proteinExistence type="predicted"/>